<dbReference type="PROSITE" id="PS50893">
    <property type="entry name" value="ABC_TRANSPORTER_2"/>
    <property type="match status" value="1"/>
</dbReference>
<dbReference type="PANTHER" id="PTHR42711:SF1">
    <property type="entry name" value="ABC-TRANSPORT PROTEIN, ATP-BINDING COMPONENT"/>
    <property type="match status" value="1"/>
</dbReference>
<dbReference type="Pfam" id="PF00005">
    <property type="entry name" value="ABC_tran"/>
    <property type="match status" value="1"/>
</dbReference>
<dbReference type="SMART" id="SM00382">
    <property type="entry name" value="AAA"/>
    <property type="match status" value="1"/>
</dbReference>
<reference evidence="7 8" key="1">
    <citation type="submission" date="2020-07" db="EMBL/GenBank/DDBJ databases">
        <title>Sequencing the genomes of 1000 actinobacteria strains.</title>
        <authorList>
            <person name="Klenk H.-P."/>
        </authorList>
    </citation>
    <scope>NUCLEOTIDE SEQUENCE [LARGE SCALE GENOMIC DNA]</scope>
    <source>
        <strain evidence="7 8">DSM 19970</strain>
    </source>
</reference>
<proteinExistence type="predicted"/>
<keyword evidence="8" id="KW-1185">Reference proteome</keyword>
<accession>A0A7Y9Z840</accession>
<dbReference type="GO" id="GO:0005886">
    <property type="term" value="C:plasma membrane"/>
    <property type="evidence" value="ECO:0007669"/>
    <property type="project" value="UniProtKB-SubCell"/>
</dbReference>
<dbReference type="PANTHER" id="PTHR42711">
    <property type="entry name" value="ABC TRANSPORTER ATP-BINDING PROTEIN"/>
    <property type="match status" value="1"/>
</dbReference>
<evidence type="ECO:0000256" key="4">
    <source>
        <dbReference type="ARBA" id="ARBA00022840"/>
    </source>
</evidence>
<gene>
    <name evidence="7" type="ORF">BKA03_000084</name>
</gene>
<dbReference type="Gene3D" id="3.40.50.300">
    <property type="entry name" value="P-loop containing nucleotide triphosphate hydrolases"/>
    <property type="match status" value="1"/>
</dbReference>
<comment type="caution">
    <text evidence="7">The sequence shown here is derived from an EMBL/GenBank/DDBJ whole genome shotgun (WGS) entry which is preliminary data.</text>
</comment>
<keyword evidence="5" id="KW-0046">Antibiotic resistance</keyword>
<evidence type="ECO:0000313" key="8">
    <source>
        <dbReference type="Proteomes" id="UP000547973"/>
    </source>
</evidence>
<dbReference type="RefSeq" id="WP_062075664.1">
    <property type="nucleotide sequence ID" value="NZ_BBRC01000012.1"/>
</dbReference>
<dbReference type="InterPro" id="IPR003439">
    <property type="entry name" value="ABC_transporter-like_ATP-bd"/>
</dbReference>
<comment type="subcellular location">
    <subcellularLocation>
        <location evidence="1">Cell membrane</location>
        <topology evidence="1">Peripheral membrane protein</topology>
    </subcellularLocation>
</comment>
<dbReference type="Proteomes" id="UP000547973">
    <property type="component" value="Unassembled WGS sequence"/>
</dbReference>
<dbReference type="InterPro" id="IPR027417">
    <property type="entry name" value="P-loop_NTPase"/>
</dbReference>
<dbReference type="GO" id="GO:0005524">
    <property type="term" value="F:ATP binding"/>
    <property type="evidence" value="ECO:0007669"/>
    <property type="project" value="UniProtKB-KW"/>
</dbReference>
<name>A0A7Y9Z840_9MICO</name>
<evidence type="ECO:0000259" key="6">
    <source>
        <dbReference type="PROSITE" id="PS50893"/>
    </source>
</evidence>
<dbReference type="SUPFAM" id="SSF52540">
    <property type="entry name" value="P-loop containing nucleoside triphosphate hydrolases"/>
    <property type="match status" value="1"/>
</dbReference>
<feature type="domain" description="ABC transporter" evidence="6">
    <location>
        <begin position="24"/>
        <end position="256"/>
    </location>
</feature>
<evidence type="ECO:0000256" key="2">
    <source>
        <dbReference type="ARBA" id="ARBA00022448"/>
    </source>
</evidence>
<protein>
    <submittedName>
        <fullName evidence="7">ABC-2 type transport system ATP-binding protein</fullName>
    </submittedName>
</protein>
<evidence type="ECO:0000256" key="1">
    <source>
        <dbReference type="ARBA" id="ARBA00004202"/>
    </source>
</evidence>
<dbReference type="EMBL" id="JACBZO010000001">
    <property type="protein sequence ID" value="NYI39965.1"/>
    <property type="molecule type" value="Genomic_DNA"/>
</dbReference>
<dbReference type="GO" id="GO:0046677">
    <property type="term" value="P:response to antibiotic"/>
    <property type="evidence" value="ECO:0007669"/>
    <property type="project" value="UniProtKB-KW"/>
</dbReference>
<evidence type="ECO:0000256" key="3">
    <source>
        <dbReference type="ARBA" id="ARBA00022741"/>
    </source>
</evidence>
<keyword evidence="2" id="KW-0813">Transport</keyword>
<dbReference type="OrthoDB" id="9804819at2"/>
<dbReference type="PROSITE" id="PS00211">
    <property type="entry name" value="ABC_TRANSPORTER_1"/>
    <property type="match status" value="1"/>
</dbReference>
<dbReference type="InterPro" id="IPR050763">
    <property type="entry name" value="ABC_transporter_ATP-binding"/>
</dbReference>
<dbReference type="InterPro" id="IPR017871">
    <property type="entry name" value="ABC_transporter-like_CS"/>
</dbReference>
<organism evidence="7 8">
    <name type="scientific">Demequina lutea</name>
    <dbReference type="NCBI Taxonomy" id="431489"/>
    <lineage>
        <taxon>Bacteria</taxon>
        <taxon>Bacillati</taxon>
        <taxon>Actinomycetota</taxon>
        <taxon>Actinomycetes</taxon>
        <taxon>Micrococcales</taxon>
        <taxon>Demequinaceae</taxon>
        <taxon>Demequina</taxon>
    </lineage>
</organism>
<dbReference type="GO" id="GO:0016887">
    <property type="term" value="F:ATP hydrolysis activity"/>
    <property type="evidence" value="ECO:0007669"/>
    <property type="project" value="InterPro"/>
</dbReference>
<evidence type="ECO:0000256" key="5">
    <source>
        <dbReference type="ARBA" id="ARBA00023251"/>
    </source>
</evidence>
<dbReference type="InterPro" id="IPR003593">
    <property type="entry name" value="AAA+_ATPase"/>
</dbReference>
<dbReference type="AlphaFoldDB" id="A0A7Y9Z840"/>
<keyword evidence="4 7" id="KW-0067">ATP-binding</keyword>
<sequence>MEQILASDLRKVFRRPDKGPGLKGSVRHLFERHYTETAAVDGIDLAVNRGEAVAYVGPNGAGKSTTIKLLTGILVPTSGEVRVDGAIPHKNRIENARRIGVVFGQRTQLWWDLPVRDSLELLRDMHGIGAKEYSATLERLVTTLGIENILSSTARSISLGQRMRADLAAALIHSPGTLFLDEPTIGLDLTVKDRLRSFLRELVAEGTTVMLTTHDLGDIEDICSRMVIIDEGKKLYDGGLRAVMETYARDRTMHISTVRAPSSIASIASRIPLAKVSEGASALEFNVSFDPSVVSAGEVLLAVQAEADVADISIDEPAIEDVVRKVYAHKLKPDVGPSSRADGSS</sequence>
<keyword evidence="3" id="KW-0547">Nucleotide-binding</keyword>
<evidence type="ECO:0000313" key="7">
    <source>
        <dbReference type="EMBL" id="NYI39965.1"/>
    </source>
</evidence>